<keyword evidence="3" id="KW-0479">Metal-binding</keyword>
<reference evidence="7" key="1">
    <citation type="submission" date="2018-05" db="EMBL/GenBank/DDBJ databases">
        <authorList>
            <person name="Lanie J.A."/>
            <person name="Ng W.-L."/>
            <person name="Kazmierczak K.M."/>
            <person name="Andrzejewski T.M."/>
            <person name="Davidsen T.M."/>
            <person name="Wayne K.J."/>
            <person name="Tettelin H."/>
            <person name="Glass J.I."/>
            <person name="Rusch D."/>
            <person name="Podicherti R."/>
            <person name="Tsui H.-C.T."/>
            <person name="Winkler M.E."/>
        </authorList>
    </citation>
    <scope>NUCLEOTIDE SEQUENCE</scope>
</reference>
<dbReference type="PANTHER" id="PTHR30457">
    <property type="entry name" value="5'-NUCLEOTIDASE SURE"/>
    <property type="match status" value="1"/>
</dbReference>
<dbReference type="GO" id="GO:0008253">
    <property type="term" value="F:5'-nucleotidase activity"/>
    <property type="evidence" value="ECO:0007669"/>
    <property type="project" value="TreeGrafter"/>
</dbReference>
<accession>A0A382FMI6</accession>
<dbReference type="InterPro" id="IPR030048">
    <property type="entry name" value="SurE"/>
</dbReference>
<dbReference type="Pfam" id="PF01975">
    <property type="entry name" value="SurE"/>
    <property type="match status" value="1"/>
</dbReference>
<keyword evidence="2" id="KW-0963">Cytoplasm</keyword>
<dbReference type="Gene3D" id="3.40.1210.10">
    <property type="entry name" value="Survival protein SurE-like phosphatase/nucleotidase"/>
    <property type="match status" value="1"/>
</dbReference>
<dbReference type="InterPro" id="IPR036523">
    <property type="entry name" value="SurE-like_sf"/>
</dbReference>
<proteinExistence type="inferred from homology"/>
<dbReference type="GO" id="GO:0004309">
    <property type="term" value="F:exopolyphosphatase activity"/>
    <property type="evidence" value="ECO:0007669"/>
    <property type="project" value="TreeGrafter"/>
</dbReference>
<feature type="non-terminal residue" evidence="7">
    <location>
        <position position="148"/>
    </location>
</feature>
<evidence type="ECO:0000256" key="3">
    <source>
        <dbReference type="ARBA" id="ARBA00022723"/>
    </source>
</evidence>
<keyword evidence="4" id="KW-0547">Nucleotide-binding</keyword>
<dbReference type="GO" id="GO:0000166">
    <property type="term" value="F:nucleotide binding"/>
    <property type="evidence" value="ECO:0007669"/>
    <property type="project" value="UniProtKB-KW"/>
</dbReference>
<dbReference type="EMBL" id="UINC01050452">
    <property type="protein sequence ID" value="SVB63423.1"/>
    <property type="molecule type" value="Genomic_DNA"/>
</dbReference>
<feature type="non-terminal residue" evidence="7">
    <location>
        <position position="1"/>
    </location>
</feature>
<evidence type="ECO:0000256" key="4">
    <source>
        <dbReference type="ARBA" id="ARBA00022741"/>
    </source>
</evidence>
<organism evidence="7">
    <name type="scientific">marine metagenome</name>
    <dbReference type="NCBI Taxonomy" id="408172"/>
    <lineage>
        <taxon>unclassified sequences</taxon>
        <taxon>metagenomes</taxon>
        <taxon>ecological metagenomes</taxon>
    </lineage>
</organism>
<dbReference type="GO" id="GO:0008254">
    <property type="term" value="F:3'-nucleotidase activity"/>
    <property type="evidence" value="ECO:0007669"/>
    <property type="project" value="TreeGrafter"/>
</dbReference>
<name>A0A382FMI6_9ZZZZ</name>
<evidence type="ECO:0000256" key="2">
    <source>
        <dbReference type="ARBA" id="ARBA00022490"/>
    </source>
</evidence>
<gene>
    <name evidence="7" type="ORF">METZ01_LOCUS216277</name>
</gene>
<evidence type="ECO:0000313" key="7">
    <source>
        <dbReference type="EMBL" id="SVB63423.1"/>
    </source>
</evidence>
<comment type="similarity">
    <text evidence="1">Belongs to the SurE nucleotidase family.</text>
</comment>
<sequence length="148" mass="14884">VKALVTNDDGIESAGLHALAELVSELGFEMVVAAPSVNLSGVSASLVPLDDPDRVRVEAFDLPGLGATPAYSVGAPPALIVMLAMIGGFGDPPDLVLAGVNLGPNTGRSTLFSGTVGAVMAGARFGRSGLAVSLDVRPSAEGERVWST</sequence>
<dbReference type="SUPFAM" id="SSF64167">
    <property type="entry name" value="SurE-like"/>
    <property type="match status" value="1"/>
</dbReference>
<protein>
    <recommendedName>
        <fullName evidence="6">Survival protein SurE-like phosphatase/nucleotidase domain-containing protein</fullName>
    </recommendedName>
</protein>
<dbReference type="AlphaFoldDB" id="A0A382FMI6"/>
<evidence type="ECO:0000256" key="1">
    <source>
        <dbReference type="ARBA" id="ARBA00011062"/>
    </source>
</evidence>
<dbReference type="GO" id="GO:0046872">
    <property type="term" value="F:metal ion binding"/>
    <property type="evidence" value="ECO:0007669"/>
    <property type="project" value="UniProtKB-KW"/>
</dbReference>
<feature type="domain" description="Survival protein SurE-like phosphatase/nucleotidase" evidence="6">
    <location>
        <begin position="4"/>
        <end position="138"/>
    </location>
</feature>
<dbReference type="InterPro" id="IPR002828">
    <property type="entry name" value="SurE-like_Pase/nucleotidase"/>
</dbReference>
<dbReference type="PANTHER" id="PTHR30457:SF12">
    <property type="entry name" value="5'_3'-NUCLEOTIDASE SURE"/>
    <property type="match status" value="1"/>
</dbReference>
<evidence type="ECO:0000256" key="5">
    <source>
        <dbReference type="ARBA" id="ARBA00022801"/>
    </source>
</evidence>
<evidence type="ECO:0000259" key="6">
    <source>
        <dbReference type="Pfam" id="PF01975"/>
    </source>
</evidence>
<keyword evidence="5" id="KW-0378">Hydrolase</keyword>